<comment type="similarity">
    <text evidence="1 7">Belongs to the metallo-dependent hydrolases superfamily. NagA family.</text>
</comment>
<evidence type="ECO:0000256" key="9">
    <source>
        <dbReference type="PIRSR" id="PIRSR038994-2"/>
    </source>
</evidence>
<evidence type="ECO:0000256" key="3">
    <source>
        <dbReference type="ARBA" id="ARBA00018029"/>
    </source>
</evidence>
<evidence type="ECO:0000256" key="2">
    <source>
        <dbReference type="ARBA" id="ARBA00011899"/>
    </source>
</evidence>
<dbReference type="Proteomes" id="UP000800092">
    <property type="component" value="Unassembled WGS sequence"/>
</dbReference>
<dbReference type="InterPro" id="IPR006680">
    <property type="entry name" value="Amidohydro-rel"/>
</dbReference>
<evidence type="ECO:0000313" key="12">
    <source>
        <dbReference type="EMBL" id="KAF2233294.1"/>
    </source>
</evidence>
<dbReference type="SUPFAM" id="SSF51338">
    <property type="entry name" value="Composite domain of metallo-dependent hydrolases"/>
    <property type="match status" value="1"/>
</dbReference>
<comment type="cofactor">
    <cofactor evidence="10">
        <name>a divalent metal cation</name>
        <dbReference type="ChEBI" id="CHEBI:60240"/>
    </cofactor>
    <text evidence="10">Binds 1 divalent metal cation per subunit.</text>
</comment>
<feature type="binding site" evidence="9">
    <location>
        <begin position="222"/>
        <end position="223"/>
    </location>
    <ligand>
        <name>substrate</name>
    </ligand>
</feature>
<evidence type="ECO:0000259" key="11">
    <source>
        <dbReference type="Pfam" id="PF01979"/>
    </source>
</evidence>
<dbReference type="AlphaFoldDB" id="A0A6A6H5C3"/>
<dbReference type="InterPro" id="IPR032466">
    <property type="entry name" value="Metal_Hydrolase"/>
</dbReference>
<proteinExistence type="inferred from homology"/>
<dbReference type="OrthoDB" id="10264777at2759"/>
<evidence type="ECO:0000256" key="6">
    <source>
        <dbReference type="ARBA" id="ARBA00047647"/>
    </source>
</evidence>
<dbReference type="InterPro" id="IPR011059">
    <property type="entry name" value="Metal-dep_hydrolase_composite"/>
</dbReference>
<protein>
    <recommendedName>
        <fullName evidence="3 7">N-acetylglucosamine-6-phosphate deacetylase</fullName>
        <ecNumber evidence="2 7">3.5.1.25</ecNumber>
    </recommendedName>
</protein>
<dbReference type="GO" id="GO:0006046">
    <property type="term" value="P:N-acetylglucosamine catabolic process"/>
    <property type="evidence" value="ECO:0007669"/>
    <property type="project" value="TreeGrafter"/>
</dbReference>
<evidence type="ECO:0000256" key="5">
    <source>
        <dbReference type="ARBA" id="ARBA00023277"/>
    </source>
</evidence>
<evidence type="ECO:0000256" key="7">
    <source>
        <dbReference type="PIRNR" id="PIRNR038994"/>
    </source>
</evidence>
<dbReference type="Gene3D" id="2.30.40.10">
    <property type="entry name" value="Urease, subunit C, domain 1"/>
    <property type="match status" value="1"/>
</dbReference>
<feature type="binding site" evidence="10">
    <location>
        <position position="133"/>
    </location>
    <ligand>
        <name>Zn(2+)</name>
        <dbReference type="ChEBI" id="CHEBI:29105"/>
    </ligand>
</feature>
<accession>A0A6A6H5C3</accession>
<feature type="binding site" evidence="9">
    <location>
        <begin position="329"/>
        <end position="331"/>
    </location>
    <ligand>
        <name>substrate</name>
    </ligand>
</feature>
<dbReference type="SUPFAM" id="SSF51556">
    <property type="entry name" value="Metallo-dependent hydrolases"/>
    <property type="match status" value="1"/>
</dbReference>
<dbReference type="PANTHER" id="PTHR11113">
    <property type="entry name" value="N-ACETYLGLUCOSAMINE-6-PHOSPHATE DEACETYLASE"/>
    <property type="match status" value="1"/>
</dbReference>
<feature type="domain" description="Amidohydrolase-related" evidence="11">
    <location>
        <begin position="264"/>
        <end position="399"/>
    </location>
</feature>
<comment type="catalytic activity">
    <reaction evidence="6 7">
        <text>N-acetyl-D-glucosamine 6-phosphate + H2O = D-glucosamine 6-phosphate + acetate</text>
        <dbReference type="Rhea" id="RHEA:22936"/>
        <dbReference type="ChEBI" id="CHEBI:15377"/>
        <dbReference type="ChEBI" id="CHEBI:30089"/>
        <dbReference type="ChEBI" id="CHEBI:57513"/>
        <dbReference type="ChEBI" id="CHEBI:58725"/>
        <dbReference type="EC" id="3.5.1.25"/>
    </reaction>
</comment>
<gene>
    <name evidence="12" type="ORF">EV356DRAFT_448825</name>
</gene>
<dbReference type="EMBL" id="ML991808">
    <property type="protein sequence ID" value="KAF2233294.1"/>
    <property type="molecule type" value="Genomic_DNA"/>
</dbReference>
<evidence type="ECO:0000256" key="4">
    <source>
        <dbReference type="ARBA" id="ARBA00022801"/>
    </source>
</evidence>
<keyword evidence="13" id="KW-1185">Reference proteome</keyword>
<dbReference type="PANTHER" id="PTHR11113:SF4">
    <property type="entry name" value="N-ACETYLGLUCOSAMINE-6-PHOSPHATE DEACETYLASE"/>
    <property type="match status" value="1"/>
</dbReference>
<dbReference type="Pfam" id="PF01979">
    <property type="entry name" value="Amidohydro_1"/>
    <property type="match status" value="1"/>
</dbReference>
<dbReference type="Gene3D" id="3.20.20.140">
    <property type="entry name" value="Metal-dependent hydrolases"/>
    <property type="match status" value="1"/>
</dbReference>
<name>A0A6A6H5C3_VIRVR</name>
<keyword evidence="10" id="KW-0479">Metal-binding</keyword>
<reference evidence="12" key="1">
    <citation type="journal article" date="2020" name="Stud. Mycol.">
        <title>101 Dothideomycetes genomes: a test case for predicting lifestyles and emergence of pathogens.</title>
        <authorList>
            <person name="Haridas S."/>
            <person name="Albert R."/>
            <person name="Binder M."/>
            <person name="Bloem J."/>
            <person name="Labutti K."/>
            <person name="Salamov A."/>
            <person name="Andreopoulos B."/>
            <person name="Baker S."/>
            <person name="Barry K."/>
            <person name="Bills G."/>
            <person name="Bluhm B."/>
            <person name="Cannon C."/>
            <person name="Castanera R."/>
            <person name="Culley D."/>
            <person name="Daum C."/>
            <person name="Ezra D."/>
            <person name="Gonzalez J."/>
            <person name="Henrissat B."/>
            <person name="Kuo A."/>
            <person name="Liang C."/>
            <person name="Lipzen A."/>
            <person name="Lutzoni F."/>
            <person name="Magnuson J."/>
            <person name="Mondo S."/>
            <person name="Nolan M."/>
            <person name="Ohm R."/>
            <person name="Pangilinan J."/>
            <person name="Park H.-J."/>
            <person name="Ramirez L."/>
            <person name="Alfaro M."/>
            <person name="Sun H."/>
            <person name="Tritt A."/>
            <person name="Yoshinaga Y."/>
            <person name="Zwiers L.-H."/>
            <person name="Turgeon B."/>
            <person name="Goodwin S."/>
            <person name="Spatafora J."/>
            <person name="Crous P."/>
            <person name="Grigoriev I."/>
        </authorList>
    </citation>
    <scope>NUCLEOTIDE SEQUENCE</scope>
    <source>
        <strain evidence="12">Tuck. ex Michener</strain>
    </source>
</reference>
<dbReference type="InterPro" id="IPR003764">
    <property type="entry name" value="GlcNAc_6-P_deAcase"/>
</dbReference>
<feature type="active site" description="Proton donor/acceptor" evidence="8">
    <location>
        <position position="292"/>
    </location>
</feature>
<sequence length="406" mass="43726">MSGWFTTFMNCRLCLHGELVEDQLVVSDETGKILKRTGYIGGEAIDLEGGIIAPGFLELQTNGVLGFHFTHFENDEKYEQQLEKIAKFYTSQGVTGFWGTVPTVSPDHFQKVLPSLRPRSIPNSASLLGAHAEGPYLHISKAGAHNPSLFQLPAENPPSSVYGDLSTVKLVTVAPELERSSSLISQLTKAGIKVSLGHSSATYDEGLTAISAGATALTHTLNAMPPLHHRSPPFAALISPTSPSLPTSTSLTAKPNPNPPYYSLIADGHHLHPSIVSLLYRANPSKCVLVTDSVELAGLQDGVYEGHAQVEGRQVKEGSRVVKEGTETLIGGCASLQECVRNLMAFSSCTLAEAVRCVTENIADMMGDHTRGKLEEGRRADFVVLDDEGEVLQTWIAGAKVWEKQD</sequence>
<evidence type="ECO:0000313" key="13">
    <source>
        <dbReference type="Proteomes" id="UP000800092"/>
    </source>
</evidence>
<keyword evidence="5 7" id="KW-0119">Carbohydrate metabolism</keyword>
<evidence type="ECO:0000256" key="8">
    <source>
        <dbReference type="PIRSR" id="PIRSR038994-1"/>
    </source>
</evidence>
<dbReference type="GO" id="GO:0046872">
    <property type="term" value="F:metal ion binding"/>
    <property type="evidence" value="ECO:0007669"/>
    <property type="project" value="UniProtKB-KW"/>
</dbReference>
<dbReference type="PIRSF" id="PIRSF038994">
    <property type="entry name" value="NagA"/>
    <property type="match status" value="1"/>
</dbReference>
<feature type="binding site" evidence="9">
    <location>
        <position position="144"/>
    </location>
    <ligand>
        <name>substrate</name>
    </ligand>
</feature>
<feature type="binding site" evidence="10">
    <location>
        <position position="219"/>
    </location>
    <ligand>
        <name>Zn(2+)</name>
        <dbReference type="ChEBI" id="CHEBI:29105"/>
    </ligand>
</feature>
<dbReference type="EC" id="3.5.1.25" evidence="2 7"/>
<evidence type="ECO:0000256" key="10">
    <source>
        <dbReference type="PIRSR" id="PIRSR038994-3"/>
    </source>
</evidence>
<organism evidence="12 13">
    <name type="scientific">Viridothelium virens</name>
    <name type="common">Speckled blister lichen</name>
    <name type="synonym">Trypethelium virens</name>
    <dbReference type="NCBI Taxonomy" id="1048519"/>
    <lineage>
        <taxon>Eukaryota</taxon>
        <taxon>Fungi</taxon>
        <taxon>Dikarya</taxon>
        <taxon>Ascomycota</taxon>
        <taxon>Pezizomycotina</taxon>
        <taxon>Dothideomycetes</taxon>
        <taxon>Dothideomycetes incertae sedis</taxon>
        <taxon>Trypetheliales</taxon>
        <taxon>Trypetheliaceae</taxon>
        <taxon>Viridothelium</taxon>
    </lineage>
</organism>
<feature type="binding site" evidence="9">
    <location>
        <position position="270"/>
    </location>
    <ligand>
        <name>substrate</name>
    </ligand>
</feature>
<feature type="binding site" evidence="10">
    <location>
        <position position="198"/>
    </location>
    <ligand>
        <name>Zn(2+)</name>
        <dbReference type="ChEBI" id="CHEBI:29105"/>
    </ligand>
</feature>
<dbReference type="GO" id="GO:0008448">
    <property type="term" value="F:N-acetylglucosamine-6-phosphate deacetylase activity"/>
    <property type="evidence" value="ECO:0007669"/>
    <property type="project" value="UniProtKB-UniRule"/>
</dbReference>
<evidence type="ECO:0000256" key="1">
    <source>
        <dbReference type="ARBA" id="ARBA00010716"/>
    </source>
</evidence>
<feature type="binding site" evidence="9">
    <location>
        <position position="230"/>
    </location>
    <ligand>
        <name>substrate</name>
    </ligand>
</feature>
<keyword evidence="4 7" id="KW-0378">Hydrolase</keyword>